<gene>
    <name evidence="2" type="ORF">C1645_383499</name>
</gene>
<dbReference type="STRING" id="658196.A0A397TE10"/>
<evidence type="ECO:0000313" key="3">
    <source>
        <dbReference type="Proteomes" id="UP000265703"/>
    </source>
</evidence>
<evidence type="ECO:0000256" key="1">
    <source>
        <dbReference type="SAM" id="MobiDB-lite"/>
    </source>
</evidence>
<keyword evidence="3" id="KW-1185">Reference proteome</keyword>
<dbReference type="EMBL" id="QKYT01000044">
    <property type="protein sequence ID" value="RIA96490.1"/>
    <property type="molecule type" value="Genomic_DNA"/>
</dbReference>
<dbReference type="AlphaFoldDB" id="A0A397TE10"/>
<protein>
    <submittedName>
        <fullName evidence="2">Uncharacterized protein</fullName>
    </submittedName>
</protein>
<organism evidence="2 3">
    <name type="scientific">Glomus cerebriforme</name>
    <dbReference type="NCBI Taxonomy" id="658196"/>
    <lineage>
        <taxon>Eukaryota</taxon>
        <taxon>Fungi</taxon>
        <taxon>Fungi incertae sedis</taxon>
        <taxon>Mucoromycota</taxon>
        <taxon>Glomeromycotina</taxon>
        <taxon>Glomeromycetes</taxon>
        <taxon>Glomerales</taxon>
        <taxon>Glomeraceae</taxon>
        <taxon>Glomus</taxon>
    </lineage>
</organism>
<reference evidence="2 3" key="1">
    <citation type="submission" date="2018-06" db="EMBL/GenBank/DDBJ databases">
        <title>Comparative genomics reveals the genomic features of Rhizophagus irregularis, R. cerebriforme, R. diaphanum and Gigaspora rosea, and their symbiotic lifestyle signature.</title>
        <authorList>
            <person name="Morin E."/>
            <person name="San Clemente H."/>
            <person name="Chen E.C.H."/>
            <person name="De La Providencia I."/>
            <person name="Hainaut M."/>
            <person name="Kuo A."/>
            <person name="Kohler A."/>
            <person name="Murat C."/>
            <person name="Tang N."/>
            <person name="Roy S."/>
            <person name="Loubradou J."/>
            <person name="Henrissat B."/>
            <person name="Grigoriev I.V."/>
            <person name="Corradi N."/>
            <person name="Roux C."/>
            <person name="Martin F.M."/>
        </authorList>
    </citation>
    <scope>NUCLEOTIDE SEQUENCE [LARGE SCALE GENOMIC DNA]</scope>
    <source>
        <strain evidence="2 3">DAOM 227022</strain>
    </source>
</reference>
<accession>A0A397TE10</accession>
<dbReference type="Proteomes" id="UP000265703">
    <property type="component" value="Unassembled WGS sequence"/>
</dbReference>
<feature type="compositionally biased region" description="Polar residues" evidence="1">
    <location>
        <begin position="49"/>
        <end position="70"/>
    </location>
</feature>
<comment type="caution">
    <text evidence="2">The sequence shown here is derived from an EMBL/GenBank/DDBJ whole genome shotgun (WGS) entry which is preliminary data.</text>
</comment>
<feature type="region of interest" description="Disordered" evidence="1">
    <location>
        <begin position="1"/>
        <end position="70"/>
    </location>
</feature>
<feature type="region of interest" description="Disordered" evidence="1">
    <location>
        <begin position="175"/>
        <end position="205"/>
    </location>
</feature>
<feature type="compositionally biased region" description="Low complexity" evidence="1">
    <location>
        <begin position="21"/>
        <end position="33"/>
    </location>
</feature>
<proteinExistence type="predicted"/>
<evidence type="ECO:0000313" key="2">
    <source>
        <dbReference type="EMBL" id="RIA96490.1"/>
    </source>
</evidence>
<dbReference type="OrthoDB" id="7759664at2759"/>
<sequence length="205" mass="22643">MDKNSQSTDIEDRITTETNEDSSSTSNTQSPDNSTRRPNQPVTPRMPWDQSSSSAPRTFNNAQPSMPFQPINLSQFPVQAPPGVIPLFPVLPLRNDETNTRAAFEEKIRILQEAQVQIYNVISVLTQAVSALPSFPITESNATTSSTEENLLINNNNNNNNEDNIGNANFTINTNTNETSQNEEVKGNKGKGKSVTVTDEEEPYN</sequence>
<name>A0A397TE10_9GLOM</name>